<gene>
    <name evidence="3" type="ORF">FPZ24_12940</name>
</gene>
<dbReference type="AlphaFoldDB" id="A0A5B8LJ75"/>
<feature type="domain" description="Spore coat protein U/FanG" evidence="2">
    <location>
        <begin position="182"/>
        <end position="314"/>
    </location>
</feature>
<organism evidence="3 4">
    <name type="scientific">Sphingomonas panacisoli</name>
    <dbReference type="NCBI Taxonomy" id="1813879"/>
    <lineage>
        <taxon>Bacteria</taxon>
        <taxon>Pseudomonadati</taxon>
        <taxon>Pseudomonadota</taxon>
        <taxon>Alphaproteobacteria</taxon>
        <taxon>Sphingomonadales</taxon>
        <taxon>Sphingomonadaceae</taxon>
        <taxon>Sphingomonas</taxon>
    </lineage>
</organism>
<keyword evidence="3" id="KW-0167">Capsid protein</keyword>
<proteinExistence type="predicted"/>
<dbReference type="OrthoDB" id="8901110at2"/>
<keyword evidence="4" id="KW-1185">Reference proteome</keyword>
<dbReference type="EMBL" id="CP042306">
    <property type="protein sequence ID" value="QDZ08268.1"/>
    <property type="molecule type" value="Genomic_DNA"/>
</dbReference>
<dbReference type="InterPro" id="IPR053167">
    <property type="entry name" value="Spore_coat_component"/>
</dbReference>
<feature type="chain" id="PRO_5023105978" evidence="1">
    <location>
        <begin position="23"/>
        <end position="318"/>
    </location>
</feature>
<dbReference type="KEGG" id="spai:FPZ24_12940"/>
<keyword evidence="1" id="KW-0732">Signal</keyword>
<dbReference type="RefSeq" id="WP_146572621.1">
    <property type="nucleotide sequence ID" value="NZ_CP042306.1"/>
</dbReference>
<evidence type="ECO:0000256" key="1">
    <source>
        <dbReference type="SAM" id="SignalP"/>
    </source>
</evidence>
<evidence type="ECO:0000313" key="4">
    <source>
        <dbReference type="Proteomes" id="UP000315673"/>
    </source>
</evidence>
<feature type="signal peptide" evidence="1">
    <location>
        <begin position="1"/>
        <end position="22"/>
    </location>
</feature>
<accession>A0A5B8LJ75</accession>
<dbReference type="Pfam" id="PF05229">
    <property type="entry name" value="SCPU"/>
    <property type="match status" value="2"/>
</dbReference>
<dbReference type="SMART" id="SM00972">
    <property type="entry name" value="SCPU"/>
    <property type="match status" value="2"/>
</dbReference>
<evidence type="ECO:0000313" key="3">
    <source>
        <dbReference type="EMBL" id="QDZ08268.1"/>
    </source>
</evidence>
<dbReference type="Proteomes" id="UP000315673">
    <property type="component" value="Chromosome"/>
</dbReference>
<dbReference type="PANTHER" id="PTHR37089:SF1">
    <property type="entry name" value="MEMBRANE PROTEIN"/>
    <property type="match status" value="1"/>
</dbReference>
<protein>
    <submittedName>
        <fullName evidence="3">Spore coat protein U domain-containing protein</fullName>
    </submittedName>
</protein>
<keyword evidence="3" id="KW-0946">Virion</keyword>
<dbReference type="PANTHER" id="PTHR37089">
    <property type="entry name" value="PROTEIN U-RELATED"/>
    <property type="match status" value="1"/>
</dbReference>
<name>A0A5B8LJ75_9SPHN</name>
<reference evidence="3 4" key="1">
    <citation type="submission" date="2019-07" db="EMBL/GenBank/DDBJ databases">
        <title>Full genome sequence of Sphingomonas sp. 4R-6-7(HKS19).</title>
        <authorList>
            <person name="Im W.-T."/>
        </authorList>
    </citation>
    <scope>NUCLEOTIDE SEQUENCE [LARGE SCALE GENOMIC DNA]</scope>
    <source>
        <strain evidence="3 4">HKS19</strain>
    </source>
</reference>
<evidence type="ECO:0000259" key="2">
    <source>
        <dbReference type="Pfam" id="PF05229"/>
    </source>
</evidence>
<dbReference type="InterPro" id="IPR007893">
    <property type="entry name" value="Spore_coat_U/FanG"/>
</dbReference>
<feature type="domain" description="Spore coat protein U/FanG" evidence="2">
    <location>
        <begin position="14"/>
        <end position="156"/>
    </location>
</feature>
<sequence>MRMILRALLVLAGLALSTEAQALCSLQPTTTTTFTAASSYDVRTAGAIATVTAPTSLNCNGSLISIATVNTAKATVLSTNGFKLKNAAGDAISYRLSADSAGSYTFTQGGTIDYFSGSLVSLLGILNGANFVPTMYAATIDTPNVPAGTYTDTVRVSWSWTICHGLGIGNVCVLSETGSGTTDMTIKITVGNDCRISAPPLSFGTAPLASQFGSVTQAVAVDCTKDATYTVAFTSGNSGASRPWRAMSDGAGNILQYNIYRTDGTTIWDMTNPMTSAVKGTGSTNPAQMQTYVAKVNPSQTTPPVGHYTDTVSVVIAF</sequence>